<evidence type="ECO:0000313" key="2">
    <source>
        <dbReference type="Proteomes" id="UP001211689"/>
    </source>
</evidence>
<organism evidence="1 2">
    <name type="scientific">Metapseudomonas resinovorans</name>
    <name type="common">Pseudomonas resinovorans</name>
    <dbReference type="NCBI Taxonomy" id="53412"/>
    <lineage>
        <taxon>Bacteria</taxon>
        <taxon>Pseudomonadati</taxon>
        <taxon>Pseudomonadota</taxon>
        <taxon>Gammaproteobacteria</taxon>
        <taxon>Pseudomonadales</taxon>
        <taxon>Pseudomonadaceae</taxon>
        <taxon>Metapseudomonas</taxon>
    </lineage>
</organism>
<name>A0ABT4Y4A7_METRE</name>
<dbReference type="RefSeq" id="WP_271470840.1">
    <property type="nucleotide sequence ID" value="NZ_JANEWF010000009.1"/>
</dbReference>
<protein>
    <submittedName>
        <fullName evidence="1">Uncharacterized protein</fullName>
    </submittedName>
</protein>
<sequence>MVLSTSQEISAMYGLRPALLALLAAPLLAQAQPPIDYGVLIISRERIELATACDVGLYLEDQLAARLVQGQIVSFNLPPGPVSIRLSLLGPGRCKPGIEQLRQQTITLGAGEVRKYRLAQSTEGLYLVPTTAVQ</sequence>
<gene>
    <name evidence="1" type="ORF">NNO07_11460</name>
</gene>
<accession>A0ABT4Y4A7</accession>
<evidence type="ECO:0000313" key="1">
    <source>
        <dbReference type="EMBL" id="MDA8483690.1"/>
    </source>
</evidence>
<dbReference type="EMBL" id="JANEWF010000009">
    <property type="protein sequence ID" value="MDA8483690.1"/>
    <property type="molecule type" value="Genomic_DNA"/>
</dbReference>
<keyword evidence="2" id="KW-1185">Reference proteome</keyword>
<dbReference type="Proteomes" id="UP001211689">
    <property type="component" value="Unassembled WGS sequence"/>
</dbReference>
<proteinExistence type="predicted"/>
<reference evidence="1 2" key="1">
    <citation type="submission" date="2022-07" db="EMBL/GenBank/DDBJ databases">
        <title>Genome Analysis of Selected Gammaproteobacteria from Nigerian Food snails.</title>
        <authorList>
            <person name="Okafor A.C."/>
        </authorList>
    </citation>
    <scope>NUCLEOTIDE SEQUENCE [LARGE SCALE GENOMIC DNA]</scope>
    <source>
        <strain evidence="1 2">Awg 2</strain>
    </source>
</reference>
<comment type="caution">
    <text evidence="1">The sequence shown here is derived from an EMBL/GenBank/DDBJ whole genome shotgun (WGS) entry which is preliminary data.</text>
</comment>